<reference evidence="2" key="1">
    <citation type="journal article" date="2022" name="Mol. Ecol. Resour.">
        <title>The genomes of chicory, endive, great burdock and yacon provide insights into Asteraceae palaeo-polyploidization history and plant inulin production.</title>
        <authorList>
            <person name="Fan W."/>
            <person name="Wang S."/>
            <person name="Wang H."/>
            <person name="Wang A."/>
            <person name="Jiang F."/>
            <person name="Liu H."/>
            <person name="Zhao H."/>
            <person name="Xu D."/>
            <person name="Zhang Y."/>
        </authorList>
    </citation>
    <scope>NUCLEOTIDE SEQUENCE [LARGE SCALE GENOMIC DNA]</scope>
    <source>
        <strain evidence="2">cv. Niubang</strain>
    </source>
</reference>
<sequence length="195" mass="21473">MDVGEETVRLRKYDYVTNEQSGYGLESCGQGPSESNSNFPVSQHPTVDGKFTSTTFCSATVESCSVAGGDKSLQTSTYRIEVEGSKTSFEEEVETEASQEGKHPMVGEFHLELDGRSDLKYNEVATVLTKRSNYIKKQDNSLVIYPPNVVPLSDEWLAVSCWRGNTHSLSNTLGLIEGAYSTFDSANHLSTHQLL</sequence>
<protein>
    <submittedName>
        <fullName evidence="1">Uncharacterized protein</fullName>
    </submittedName>
</protein>
<evidence type="ECO:0000313" key="2">
    <source>
        <dbReference type="Proteomes" id="UP001055879"/>
    </source>
</evidence>
<comment type="caution">
    <text evidence="1">The sequence shown here is derived from an EMBL/GenBank/DDBJ whole genome shotgun (WGS) entry which is preliminary data.</text>
</comment>
<name>A0ACB9EHA2_ARCLA</name>
<dbReference type="Proteomes" id="UP001055879">
    <property type="component" value="Linkage Group LG02"/>
</dbReference>
<reference evidence="1 2" key="2">
    <citation type="journal article" date="2022" name="Mol. Ecol. Resour.">
        <title>The genomes of chicory, endive, great burdock and yacon provide insights into Asteraceae paleo-polyploidization history and plant inulin production.</title>
        <authorList>
            <person name="Fan W."/>
            <person name="Wang S."/>
            <person name="Wang H."/>
            <person name="Wang A."/>
            <person name="Jiang F."/>
            <person name="Liu H."/>
            <person name="Zhao H."/>
            <person name="Xu D."/>
            <person name="Zhang Y."/>
        </authorList>
    </citation>
    <scope>NUCLEOTIDE SEQUENCE [LARGE SCALE GENOMIC DNA]</scope>
    <source>
        <strain evidence="2">cv. Niubang</strain>
    </source>
</reference>
<gene>
    <name evidence="1" type="ORF">L6452_05681</name>
</gene>
<evidence type="ECO:0000313" key="1">
    <source>
        <dbReference type="EMBL" id="KAI3758131.1"/>
    </source>
</evidence>
<proteinExistence type="predicted"/>
<accession>A0ACB9EHA2</accession>
<organism evidence="1 2">
    <name type="scientific">Arctium lappa</name>
    <name type="common">Greater burdock</name>
    <name type="synonym">Lappa major</name>
    <dbReference type="NCBI Taxonomy" id="4217"/>
    <lineage>
        <taxon>Eukaryota</taxon>
        <taxon>Viridiplantae</taxon>
        <taxon>Streptophyta</taxon>
        <taxon>Embryophyta</taxon>
        <taxon>Tracheophyta</taxon>
        <taxon>Spermatophyta</taxon>
        <taxon>Magnoliopsida</taxon>
        <taxon>eudicotyledons</taxon>
        <taxon>Gunneridae</taxon>
        <taxon>Pentapetalae</taxon>
        <taxon>asterids</taxon>
        <taxon>campanulids</taxon>
        <taxon>Asterales</taxon>
        <taxon>Asteraceae</taxon>
        <taxon>Carduoideae</taxon>
        <taxon>Cardueae</taxon>
        <taxon>Arctiinae</taxon>
        <taxon>Arctium</taxon>
    </lineage>
</organism>
<dbReference type="EMBL" id="CM042048">
    <property type="protein sequence ID" value="KAI3758131.1"/>
    <property type="molecule type" value="Genomic_DNA"/>
</dbReference>
<keyword evidence="2" id="KW-1185">Reference proteome</keyword>